<dbReference type="EMBL" id="BAUT01000037">
    <property type="protein sequence ID" value="GAE27013.1"/>
    <property type="molecule type" value="Genomic_DNA"/>
</dbReference>
<proteinExistence type="predicted"/>
<dbReference type="AlphaFoldDB" id="W4Q5P5"/>
<sequence>MQNLVQEYKQSLKWVEEAKDTASDEDKVYLGSMASDLRYALEWMQTGRRLVIEEELREEQHIKSNSHLIH</sequence>
<protein>
    <submittedName>
        <fullName evidence="1">Uncharacterized protein</fullName>
    </submittedName>
</protein>
<dbReference type="Proteomes" id="UP000018890">
    <property type="component" value="Unassembled WGS sequence"/>
</dbReference>
<organism evidence="1 2">
    <name type="scientific">Halalkalibacter wakoensis JCM 9140</name>
    <dbReference type="NCBI Taxonomy" id="1236970"/>
    <lineage>
        <taxon>Bacteria</taxon>
        <taxon>Bacillati</taxon>
        <taxon>Bacillota</taxon>
        <taxon>Bacilli</taxon>
        <taxon>Bacillales</taxon>
        <taxon>Bacillaceae</taxon>
        <taxon>Halalkalibacter</taxon>
    </lineage>
</organism>
<comment type="caution">
    <text evidence="1">The sequence shown here is derived from an EMBL/GenBank/DDBJ whole genome shotgun (WGS) entry which is preliminary data.</text>
</comment>
<name>W4Q5P5_9BACI</name>
<gene>
    <name evidence="1" type="ORF">JCM9140_3124</name>
</gene>
<reference evidence="1" key="1">
    <citation type="journal article" date="2014" name="Genome Announc.">
        <title>Draft Genome Sequences of Three Alkaliphilic Bacillus Strains, Bacillus wakoensis JCM 9140T, Bacillus akibai JCM 9157T, and Bacillus hemicellulosilyticus JCM 9152T.</title>
        <authorList>
            <person name="Yuki M."/>
            <person name="Oshima K."/>
            <person name="Suda W."/>
            <person name="Oshida Y."/>
            <person name="Kitamura K."/>
            <person name="Iida T."/>
            <person name="Hattori M."/>
            <person name="Ohkuma M."/>
        </authorList>
    </citation>
    <scope>NUCLEOTIDE SEQUENCE [LARGE SCALE GENOMIC DNA]</scope>
    <source>
        <strain evidence="1">JCM 9140</strain>
    </source>
</reference>
<accession>W4Q5P5</accession>
<evidence type="ECO:0000313" key="2">
    <source>
        <dbReference type="Proteomes" id="UP000018890"/>
    </source>
</evidence>
<evidence type="ECO:0000313" key="1">
    <source>
        <dbReference type="EMBL" id="GAE27013.1"/>
    </source>
</evidence>
<keyword evidence="2" id="KW-1185">Reference proteome</keyword>